<gene>
    <name evidence="10" type="ORF">AFUS01_LOCUS6341</name>
</gene>
<keyword evidence="7" id="KW-0408">Iron</keyword>
<comment type="caution">
    <text evidence="10">The sequence shown here is derived from an EMBL/GenBank/DDBJ whole genome shotgun (WGS) entry which is preliminary data.</text>
</comment>
<dbReference type="PROSITE" id="PS01000">
    <property type="entry name" value="SDH_CYT_1"/>
    <property type="match status" value="1"/>
</dbReference>
<evidence type="ECO:0000256" key="5">
    <source>
        <dbReference type="ARBA" id="ARBA00022723"/>
    </source>
</evidence>
<evidence type="ECO:0000256" key="2">
    <source>
        <dbReference type="ARBA" id="ARBA00005163"/>
    </source>
</evidence>
<evidence type="ECO:0000256" key="6">
    <source>
        <dbReference type="ARBA" id="ARBA00022989"/>
    </source>
</evidence>
<feature type="transmembrane region" description="Helical" evidence="9">
    <location>
        <begin position="114"/>
        <end position="135"/>
    </location>
</feature>
<keyword evidence="8 9" id="KW-0472">Membrane</keyword>
<dbReference type="EMBL" id="CAJVCH010041713">
    <property type="protein sequence ID" value="CAG7716854.1"/>
    <property type="molecule type" value="Genomic_DNA"/>
</dbReference>
<evidence type="ECO:0000256" key="4">
    <source>
        <dbReference type="ARBA" id="ARBA00022692"/>
    </source>
</evidence>
<dbReference type="InterPro" id="IPR018495">
    <property type="entry name" value="Succ_DH_cyt_bsu_CS"/>
</dbReference>
<comment type="pathway">
    <text evidence="2">Carbohydrate metabolism; tricarboxylic acid cycle.</text>
</comment>
<sequence>MSGLIGRMLSRRGAWTVSQYRFPAVNSSKWLTTAAAAKSAPTQVEDYFEKNKRLNRPMSPHLTIYKFQITSMLSITHRGTGLALSALTSGFAIGMLSVPGSFPHYLAILQASQLGSASIFAAKLILAFPLIFHFTNGIRHLAWDMGIGFKNKEVSTTGWTVLGLSLLLAIGAAAM</sequence>
<keyword evidence="6 9" id="KW-1133">Transmembrane helix</keyword>
<keyword evidence="4 9" id="KW-0812">Transmembrane</keyword>
<dbReference type="GO" id="GO:0009055">
    <property type="term" value="F:electron transfer activity"/>
    <property type="evidence" value="ECO:0007669"/>
    <property type="project" value="InterPro"/>
</dbReference>
<evidence type="ECO:0000313" key="10">
    <source>
        <dbReference type="EMBL" id="CAG7716854.1"/>
    </source>
</evidence>
<evidence type="ECO:0000256" key="3">
    <source>
        <dbReference type="ARBA" id="ARBA00022617"/>
    </source>
</evidence>
<dbReference type="PANTHER" id="PTHR10978">
    <property type="entry name" value="SUCCINATE DEHYDROGENASE CYTOCHROME B560 SUBUNIT"/>
    <property type="match status" value="1"/>
</dbReference>
<reference evidence="10" key="1">
    <citation type="submission" date="2021-06" db="EMBL/GenBank/DDBJ databases">
        <authorList>
            <person name="Hodson N. C."/>
            <person name="Mongue J. A."/>
            <person name="Jaron S. K."/>
        </authorList>
    </citation>
    <scope>NUCLEOTIDE SEQUENCE</scope>
</reference>
<dbReference type="GO" id="GO:0006099">
    <property type="term" value="P:tricarboxylic acid cycle"/>
    <property type="evidence" value="ECO:0007669"/>
    <property type="project" value="InterPro"/>
</dbReference>
<keyword evidence="3" id="KW-0349">Heme</keyword>
<dbReference type="GO" id="GO:0016020">
    <property type="term" value="C:membrane"/>
    <property type="evidence" value="ECO:0007669"/>
    <property type="project" value="UniProtKB-SubCell"/>
</dbReference>
<dbReference type="PROSITE" id="PS01001">
    <property type="entry name" value="SDH_CYT_2"/>
    <property type="match status" value="1"/>
</dbReference>
<dbReference type="InterPro" id="IPR000701">
    <property type="entry name" value="SuccDH_FuR_B_TM-su"/>
</dbReference>
<dbReference type="FunFam" id="1.20.1300.10:FF:000011">
    <property type="entry name" value="Succinate dehydrogenase cytochrome b560 subunit"/>
    <property type="match status" value="1"/>
</dbReference>
<evidence type="ECO:0000256" key="8">
    <source>
        <dbReference type="ARBA" id="ARBA00023136"/>
    </source>
</evidence>
<name>A0A8J2NW40_9HEXA</name>
<keyword evidence="5" id="KW-0479">Metal-binding</keyword>
<dbReference type="PANTHER" id="PTHR10978:SF5">
    <property type="entry name" value="SUCCINATE DEHYDROGENASE CYTOCHROME B560 SUBUNIT, MITOCHONDRIAL"/>
    <property type="match status" value="1"/>
</dbReference>
<dbReference type="GO" id="GO:0046872">
    <property type="term" value="F:metal ion binding"/>
    <property type="evidence" value="ECO:0007669"/>
    <property type="project" value="UniProtKB-KW"/>
</dbReference>
<feature type="transmembrane region" description="Helical" evidence="9">
    <location>
        <begin position="82"/>
        <end position="102"/>
    </location>
</feature>
<dbReference type="CDD" id="cd03499">
    <property type="entry name" value="SQR_TypeC_SdhC"/>
    <property type="match status" value="1"/>
</dbReference>
<feature type="transmembrane region" description="Helical" evidence="9">
    <location>
        <begin position="156"/>
        <end position="174"/>
    </location>
</feature>
<evidence type="ECO:0000256" key="7">
    <source>
        <dbReference type="ARBA" id="ARBA00023004"/>
    </source>
</evidence>
<evidence type="ECO:0008006" key="12">
    <source>
        <dbReference type="Google" id="ProtNLM"/>
    </source>
</evidence>
<dbReference type="Proteomes" id="UP000708208">
    <property type="component" value="Unassembled WGS sequence"/>
</dbReference>
<proteinExistence type="predicted"/>
<organism evidence="10 11">
    <name type="scientific">Allacma fusca</name>
    <dbReference type="NCBI Taxonomy" id="39272"/>
    <lineage>
        <taxon>Eukaryota</taxon>
        <taxon>Metazoa</taxon>
        <taxon>Ecdysozoa</taxon>
        <taxon>Arthropoda</taxon>
        <taxon>Hexapoda</taxon>
        <taxon>Collembola</taxon>
        <taxon>Symphypleona</taxon>
        <taxon>Sminthuridae</taxon>
        <taxon>Allacma</taxon>
    </lineage>
</organism>
<dbReference type="GO" id="GO:0005739">
    <property type="term" value="C:mitochondrion"/>
    <property type="evidence" value="ECO:0007669"/>
    <property type="project" value="GOC"/>
</dbReference>
<dbReference type="AlphaFoldDB" id="A0A8J2NW40"/>
<keyword evidence="11" id="KW-1185">Reference proteome</keyword>
<protein>
    <recommendedName>
        <fullName evidence="12">Succinate dehydrogenase cytochrome b560 subunit, mitochondrial</fullName>
    </recommendedName>
</protein>
<comment type="subcellular location">
    <subcellularLocation>
        <location evidence="1">Membrane</location>
        <topology evidence="1">Multi-pass membrane protein</topology>
    </subcellularLocation>
</comment>
<dbReference type="InterPro" id="IPR014314">
    <property type="entry name" value="Succ_DH_cytb556"/>
</dbReference>
<dbReference type="Pfam" id="PF01127">
    <property type="entry name" value="Sdh_cyt"/>
    <property type="match status" value="1"/>
</dbReference>
<evidence type="ECO:0000256" key="1">
    <source>
        <dbReference type="ARBA" id="ARBA00004141"/>
    </source>
</evidence>
<accession>A0A8J2NW40</accession>
<dbReference type="NCBIfam" id="TIGR02970">
    <property type="entry name" value="succ_dehyd_cytB"/>
    <property type="match status" value="1"/>
</dbReference>
<evidence type="ECO:0000256" key="9">
    <source>
        <dbReference type="SAM" id="Phobius"/>
    </source>
</evidence>
<evidence type="ECO:0000313" key="11">
    <source>
        <dbReference type="Proteomes" id="UP000708208"/>
    </source>
</evidence>
<dbReference type="OrthoDB" id="588261at2759"/>
<dbReference type="GO" id="GO:0006121">
    <property type="term" value="P:mitochondrial electron transport, succinate to ubiquinone"/>
    <property type="evidence" value="ECO:0007669"/>
    <property type="project" value="UniProtKB-ARBA"/>
</dbReference>